<evidence type="ECO:0000313" key="8">
    <source>
        <dbReference type="EMBL" id="EQL01636.1"/>
    </source>
</evidence>
<dbReference type="GO" id="GO:0005739">
    <property type="term" value="C:mitochondrion"/>
    <property type="evidence" value="ECO:0007669"/>
    <property type="project" value="TreeGrafter"/>
</dbReference>
<dbReference type="eggNOG" id="KOG4760">
    <property type="taxonomic scope" value="Eukaryota"/>
</dbReference>
<feature type="region of interest" description="Disordered" evidence="7">
    <location>
        <begin position="94"/>
        <end position="113"/>
    </location>
</feature>
<organism evidence="8 9">
    <name type="scientific">Ophiocordyceps sinensis (strain Co18 / CGMCC 3.14243)</name>
    <name type="common">Yarsagumba caterpillar fungus</name>
    <name type="synonym">Hirsutella sinensis</name>
    <dbReference type="NCBI Taxonomy" id="911162"/>
    <lineage>
        <taxon>Eukaryota</taxon>
        <taxon>Fungi</taxon>
        <taxon>Dikarya</taxon>
        <taxon>Ascomycota</taxon>
        <taxon>Pezizomycotina</taxon>
        <taxon>Sordariomycetes</taxon>
        <taxon>Hypocreomycetidae</taxon>
        <taxon>Hypocreales</taxon>
        <taxon>Ophiocordycipitaceae</taxon>
        <taxon>Ophiocordyceps</taxon>
    </lineage>
</organism>
<dbReference type="PANTHER" id="PTHR14464:SF4">
    <property type="entry name" value="EXONUCLEASE V"/>
    <property type="match status" value="1"/>
</dbReference>
<keyword evidence="6" id="KW-0269">Exonuclease</keyword>
<evidence type="ECO:0000256" key="2">
    <source>
        <dbReference type="ARBA" id="ARBA00009797"/>
    </source>
</evidence>
<evidence type="ECO:0000256" key="5">
    <source>
        <dbReference type="ARBA" id="ARBA00022722"/>
    </source>
</evidence>
<comment type="subunit">
    <text evidence="3">Monomer.</text>
</comment>
<sequence length="561" mass="62225">MTVSDALDSDGDYGYDFSPELELELIQLAAEAEASATLSRGSPARETSVRRAIDSIPDQEDDKESNGIRRGVRHASSPSRESVDAAALVGRGRVAASGPAHRSSPSAVSGGEDIVYPDCTQSFPFSFRHVSETKPADSRSKRLVSRALSKLDGDIPLSESNSDPVPEAADDRSPLQRFRSFPRKPLSVSDLTSGAWCELQYWYTLTKLPGGRRTRTKAMRAGSKVHQALEDQVYTKVKIDVVSKEDVFALKLWNLIQGLRTLRETGLTRELEVWGMVDGNLVNGIIDGVSHENPNPEFEEELSSQESDPGLKQSTLTDYFPPKKSTGAAASAPKVYLTDVKTRGSVAPVSKISLRPAKIQLLLYHRFLADMASGRLDFLAMFRRYGLKPDSVLSDAFMAQIADMHEEEFYDAPSSPTKLDIDLDGESDNGTTASSWTGDALKYRTLRELLSLVLQEIKLAFPQGQDSLGHMLRVQYVHREDGRELDVHDFPVSRQALDAYLGKYMGWWRGERKANGVDIEEAFKCQSCEFVGDCSWRQSMDEERRERAQSSMRRLGQASGP</sequence>
<dbReference type="OrthoDB" id="354769at2759"/>
<evidence type="ECO:0000256" key="1">
    <source>
        <dbReference type="ARBA" id="ARBA00001966"/>
    </source>
</evidence>
<dbReference type="Proteomes" id="UP000019374">
    <property type="component" value="Unassembled WGS sequence"/>
</dbReference>
<keyword evidence="4" id="KW-0408">Iron</keyword>
<reference evidence="8 9" key="1">
    <citation type="journal article" date="2013" name="Chin. Sci. Bull.">
        <title>Genome survey uncovers the secrets of sex and lifestyle in caterpillar fungus.</title>
        <authorList>
            <person name="Hu X."/>
            <person name="Zhang Y."/>
            <person name="Xiao G."/>
            <person name="Zheng P."/>
            <person name="Xia Y."/>
            <person name="Zhang X."/>
            <person name="St Leger R.J."/>
            <person name="Liu X."/>
            <person name="Wang C."/>
        </authorList>
    </citation>
    <scope>NUCLEOTIDE SEQUENCE [LARGE SCALE GENOMIC DNA]</scope>
    <source>
        <strain evidence="9">Co18 / CGMCC 3.14243</strain>
        <tissue evidence="8">Fruit-body</tissue>
    </source>
</reference>
<keyword evidence="4" id="KW-0411">Iron-sulfur</keyword>
<evidence type="ECO:0000313" key="9">
    <source>
        <dbReference type="Proteomes" id="UP000019374"/>
    </source>
</evidence>
<dbReference type="Pfam" id="PF09810">
    <property type="entry name" value="Exo5"/>
    <property type="match status" value="1"/>
</dbReference>
<proteinExistence type="inferred from homology"/>
<keyword evidence="5" id="KW-0540">Nuclease</keyword>
<dbReference type="GO" id="GO:0045145">
    <property type="term" value="F:single-stranded DNA 5'-3' DNA exonuclease activity"/>
    <property type="evidence" value="ECO:0007669"/>
    <property type="project" value="InterPro"/>
</dbReference>
<feature type="region of interest" description="Disordered" evidence="7">
    <location>
        <begin position="153"/>
        <end position="176"/>
    </location>
</feature>
<keyword evidence="4" id="KW-0479">Metal-binding</keyword>
<evidence type="ECO:0000256" key="3">
    <source>
        <dbReference type="ARBA" id="ARBA00011245"/>
    </source>
</evidence>
<feature type="region of interest" description="Disordered" evidence="7">
    <location>
        <begin position="293"/>
        <end position="314"/>
    </location>
</feature>
<protein>
    <submittedName>
        <fullName evidence="8">Defects in morphology protein 1</fullName>
    </submittedName>
</protein>
<evidence type="ECO:0000256" key="6">
    <source>
        <dbReference type="ARBA" id="ARBA00022839"/>
    </source>
</evidence>
<keyword evidence="6" id="KW-0378">Hydrolase</keyword>
<keyword evidence="4" id="KW-0004">4Fe-4S</keyword>
<name>T5AGX1_OPHSC</name>
<dbReference type="GO" id="GO:0036297">
    <property type="term" value="P:interstrand cross-link repair"/>
    <property type="evidence" value="ECO:0007669"/>
    <property type="project" value="TreeGrafter"/>
</dbReference>
<dbReference type="InterPro" id="IPR019190">
    <property type="entry name" value="EXOV"/>
</dbReference>
<feature type="region of interest" description="Disordered" evidence="7">
    <location>
        <begin position="34"/>
        <end position="83"/>
    </location>
</feature>
<dbReference type="AlphaFoldDB" id="T5AGX1"/>
<dbReference type="GO" id="GO:0005634">
    <property type="term" value="C:nucleus"/>
    <property type="evidence" value="ECO:0007669"/>
    <property type="project" value="TreeGrafter"/>
</dbReference>
<accession>T5AGX1</accession>
<comment type="cofactor">
    <cofactor evidence="1">
        <name>[4Fe-4S] cluster</name>
        <dbReference type="ChEBI" id="CHEBI:49883"/>
    </cofactor>
</comment>
<evidence type="ECO:0000256" key="7">
    <source>
        <dbReference type="SAM" id="MobiDB-lite"/>
    </source>
</evidence>
<evidence type="ECO:0000256" key="4">
    <source>
        <dbReference type="ARBA" id="ARBA00022485"/>
    </source>
</evidence>
<feature type="compositionally biased region" description="Polar residues" evidence="7">
    <location>
        <begin position="304"/>
        <end position="314"/>
    </location>
</feature>
<dbReference type="EMBL" id="KE652449">
    <property type="protein sequence ID" value="EQL01636.1"/>
    <property type="molecule type" value="Genomic_DNA"/>
</dbReference>
<dbReference type="PANTHER" id="PTHR14464">
    <property type="entry name" value="EXONUCLEASE V"/>
    <property type="match status" value="1"/>
</dbReference>
<feature type="region of interest" description="Disordered" evidence="7">
    <location>
        <begin position="542"/>
        <end position="561"/>
    </location>
</feature>
<comment type="similarity">
    <text evidence="2">Belongs to the EXO5 family.</text>
</comment>
<dbReference type="GO" id="GO:0051539">
    <property type="term" value="F:4 iron, 4 sulfur cluster binding"/>
    <property type="evidence" value="ECO:0007669"/>
    <property type="project" value="UniProtKB-KW"/>
</dbReference>
<dbReference type="HOGENOM" id="CLU_013225_1_2_1"/>
<gene>
    <name evidence="8" type="ORF">OCS_02649</name>
</gene>